<gene>
    <name evidence="1" type="ORF">CCR94_20030</name>
</gene>
<evidence type="ECO:0000313" key="2">
    <source>
        <dbReference type="Proteomes" id="UP000239089"/>
    </source>
</evidence>
<dbReference type="AlphaFoldDB" id="A0A2S6MYS7"/>
<dbReference type="RefSeq" id="WP_104509605.1">
    <property type="nucleotide sequence ID" value="NZ_JACIGC010000001.1"/>
</dbReference>
<comment type="caution">
    <text evidence="1">The sequence shown here is derived from an EMBL/GenBank/DDBJ whole genome shotgun (WGS) entry which is preliminary data.</text>
</comment>
<dbReference type="EMBL" id="NHSJ01000123">
    <property type="protein sequence ID" value="PPQ27517.1"/>
    <property type="molecule type" value="Genomic_DNA"/>
</dbReference>
<dbReference type="OrthoDB" id="8454620at2"/>
<evidence type="ECO:0000313" key="1">
    <source>
        <dbReference type="EMBL" id="PPQ27517.1"/>
    </source>
</evidence>
<name>A0A2S6MYS7_9HYPH</name>
<keyword evidence="2" id="KW-1185">Reference proteome</keyword>
<reference evidence="1 2" key="1">
    <citation type="journal article" date="2018" name="Arch. Microbiol.">
        <title>New insights into the metabolic potential of the phototrophic purple bacterium Rhodopila globiformis DSM 161(T) from its draft genome sequence and evidence for a vanadium-dependent nitrogenase.</title>
        <authorList>
            <person name="Imhoff J.F."/>
            <person name="Rahn T."/>
            <person name="Kunzel S."/>
            <person name="Neulinger S.C."/>
        </authorList>
    </citation>
    <scope>NUCLEOTIDE SEQUENCE [LARGE SCALE GENOMIC DNA]</scope>
    <source>
        <strain evidence="1 2">DSM 16996</strain>
    </source>
</reference>
<protein>
    <recommendedName>
        <fullName evidence="3">DUF2188 domain-containing protein</fullName>
    </recommendedName>
</protein>
<proteinExistence type="predicted"/>
<dbReference type="Proteomes" id="UP000239089">
    <property type="component" value="Unassembled WGS sequence"/>
</dbReference>
<sequence length="67" mass="7656">MTSFELIQSESPRFEVGRDANGFWMARSADGREGGLFVSRDEAEKFVRSRGALLIKKREPVSLWPRP</sequence>
<organism evidence="1 2">
    <name type="scientific">Rhodoblastus sphagnicola</name>
    <dbReference type="NCBI Taxonomy" id="333368"/>
    <lineage>
        <taxon>Bacteria</taxon>
        <taxon>Pseudomonadati</taxon>
        <taxon>Pseudomonadota</taxon>
        <taxon>Alphaproteobacteria</taxon>
        <taxon>Hyphomicrobiales</taxon>
        <taxon>Rhodoblastaceae</taxon>
        <taxon>Rhodoblastus</taxon>
    </lineage>
</organism>
<evidence type="ECO:0008006" key="3">
    <source>
        <dbReference type="Google" id="ProtNLM"/>
    </source>
</evidence>
<accession>A0A2S6MYS7</accession>